<dbReference type="GO" id="GO:0046872">
    <property type="term" value="F:metal ion binding"/>
    <property type="evidence" value="ECO:0007669"/>
    <property type="project" value="UniProtKB-KW"/>
</dbReference>
<organism evidence="17 18">
    <name type="scientific">Triparma verrucosa</name>
    <dbReference type="NCBI Taxonomy" id="1606542"/>
    <lineage>
        <taxon>Eukaryota</taxon>
        <taxon>Sar</taxon>
        <taxon>Stramenopiles</taxon>
        <taxon>Ochrophyta</taxon>
        <taxon>Bolidophyceae</taxon>
        <taxon>Parmales</taxon>
        <taxon>Triparmaceae</taxon>
        <taxon>Triparma</taxon>
    </lineage>
</organism>
<accession>A0A9W7CAV9</accession>
<evidence type="ECO:0000256" key="8">
    <source>
        <dbReference type="ARBA" id="ARBA00022723"/>
    </source>
</evidence>
<dbReference type="FunFam" id="1.20.1090.10:FF:000002">
    <property type="entry name" value="3-dehydroquinate synthase"/>
    <property type="match status" value="1"/>
</dbReference>
<dbReference type="InterPro" id="IPR030960">
    <property type="entry name" value="DHQS/DOIS_N"/>
</dbReference>
<keyword evidence="11" id="KW-0456">Lyase</keyword>
<evidence type="ECO:0000256" key="3">
    <source>
        <dbReference type="ARBA" id="ARBA00004229"/>
    </source>
</evidence>
<comment type="cofactor">
    <cofactor evidence="2">
        <name>NAD(+)</name>
        <dbReference type="ChEBI" id="CHEBI:57540"/>
    </cofactor>
</comment>
<dbReference type="Pfam" id="PF24621">
    <property type="entry name" value="DHQS_C"/>
    <property type="match status" value="1"/>
</dbReference>
<comment type="pathway">
    <text evidence="4">Metabolic intermediate biosynthesis; chorismate biosynthesis; chorismate from D-erythrose 4-phosphate and phosphoenolpyruvate: step 2/7.</text>
</comment>
<feature type="domain" description="3-dehydroquinate synthase N-terminal" evidence="15">
    <location>
        <begin position="107"/>
        <end position="219"/>
    </location>
</feature>
<feature type="signal peptide" evidence="14">
    <location>
        <begin position="1"/>
        <end position="22"/>
    </location>
</feature>
<dbReference type="InterPro" id="IPR016037">
    <property type="entry name" value="DHQ_synth_AroB"/>
</dbReference>
<keyword evidence="18" id="KW-1185">Reference proteome</keyword>
<dbReference type="CDD" id="cd08195">
    <property type="entry name" value="DHQS"/>
    <property type="match status" value="1"/>
</dbReference>
<comment type="caution">
    <text evidence="17">The sequence shown here is derived from an EMBL/GenBank/DDBJ whole genome shotgun (WGS) entry which is preliminary data.</text>
</comment>
<feature type="domain" description="3-dehydroquinate synthase C-terminal" evidence="16">
    <location>
        <begin position="221"/>
        <end position="367"/>
    </location>
</feature>
<evidence type="ECO:0000256" key="13">
    <source>
        <dbReference type="ARBA" id="ARBA00068623"/>
    </source>
</evidence>
<dbReference type="GO" id="GO:0009423">
    <property type="term" value="P:chorismate biosynthetic process"/>
    <property type="evidence" value="ECO:0007669"/>
    <property type="project" value="UniProtKB-ARBA"/>
</dbReference>
<evidence type="ECO:0000256" key="11">
    <source>
        <dbReference type="ARBA" id="ARBA00023239"/>
    </source>
</evidence>
<evidence type="ECO:0000313" key="18">
    <source>
        <dbReference type="Proteomes" id="UP001165160"/>
    </source>
</evidence>
<dbReference type="GO" id="GO:0003856">
    <property type="term" value="F:3-dehydroquinate synthase activity"/>
    <property type="evidence" value="ECO:0007669"/>
    <property type="project" value="UniProtKB-EC"/>
</dbReference>
<dbReference type="AlphaFoldDB" id="A0A9W7CAV9"/>
<dbReference type="Pfam" id="PF01761">
    <property type="entry name" value="DHQ_synthase"/>
    <property type="match status" value="1"/>
</dbReference>
<dbReference type="HAMAP" id="MF_00110">
    <property type="entry name" value="DHQ_synthase"/>
    <property type="match status" value="1"/>
</dbReference>
<evidence type="ECO:0000256" key="10">
    <source>
        <dbReference type="ARBA" id="ARBA00023141"/>
    </source>
</evidence>
<dbReference type="InterPro" id="IPR056179">
    <property type="entry name" value="DHQS_C"/>
</dbReference>
<dbReference type="FunFam" id="3.40.50.1970:FF:000001">
    <property type="entry name" value="3-dehydroquinate synthase"/>
    <property type="match status" value="1"/>
</dbReference>
<keyword evidence="8" id="KW-0479">Metal-binding</keyword>
<dbReference type="PANTHER" id="PTHR43622:SF7">
    <property type="entry name" value="3-DEHYDROQUINATE SYNTHASE, CHLOROPLASTIC"/>
    <property type="match status" value="1"/>
</dbReference>
<evidence type="ECO:0000256" key="2">
    <source>
        <dbReference type="ARBA" id="ARBA00001911"/>
    </source>
</evidence>
<dbReference type="Proteomes" id="UP001165160">
    <property type="component" value="Unassembled WGS sequence"/>
</dbReference>
<keyword evidence="10" id="KW-0057">Aromatic amino acid biosynthesis</keyword>
<keyword evidence="9" id="KW-0520">NAD</keyword>
<dbReference type="NCBIfam" id="TIGR01357">
    <property type="entry name" value="aroB"/>
    <property type="match status" value="1"/>
</dbReference>
<dbReference type="Gene3D" id="1.20.1090.10">
    <property type="entry name" value="Dehydroquinate synthase-like - alpha domain"/>
    <property type="match status" value="1"/>
</dbReference>
<dbReference type="Gene3D" id="3.40.50.1970">
    <property type="match status" value="1"/>
</dbReference>
<dbReference type="GO" id="GO:0009507">
    <property type="term" value="C:chloroplast"/>
    <property type="evidence" value="ECO:0007669"/>
    <property type="project" value="UniProtKB-SubCell"/>
</dbReference>
<protein>
    <recommendedName>
        <fullName evidence="13">3-dehydroquinate synthase, chloroplastic</fullName>
        <ecNumber evidence="6">4.2.3.4</ecNumber>
    </recommendedName>
</protein>
<sequence>MHFPMLRLLLLQFTLLLHASHAYLVPHRSPTSTALRSEPEIVSVPLAEGRNYPIYIGADLLNSDSETLASHAKGNDVLIVSNTKIAPLYLARVESIFKSAGKNTYTCILPDGEEYKDLPTLNLIYDEALKNGLDRKCTFVALGGGVIGDMVGYAAASYQRGVDFIQVPTSVMAMVDSSVGGKTGVNHALGKNMIGAFHQPNCVFIDTNTLETLPDRELKSGISEIIKYGLIRDAPFFEWQEKNIPELLKRNPTIFAEAIKRSCENKAEVVAADEKEAGVRATLNLGHTFGHAVENGSGYGHWLHGEAVAIGTAMATDMSARMGWIDESLTARVQSILKLADLPTELPGDSPMTTEKFLSLMSVDKKVANGVLRLILLKGELGNCVFTSDFDDNAMKETIDLYVSMIKEKAAKTN</sequence>
<dbReference type="GO" id="GO:0009073">
    <property type="term" value="P:aromatic amino acid family biosynthetic process"/>
    <property type="evidence" value="ECO:0007669"/>
    <property type="project" value="UniProtKB-KW"/>
</dbReference>
<comment type="catalytic activity">
    <reaction evidence="1">
        <text>7-phospho-2-dehydro-3-deoxy-D-arabino-heptonate = 3-dehydroquinate + phosphate</text>
        <dbReference type="Rhea" id="RHEA:21968"/>
        <dbReference type="ChEBI" id="CHEBI:32364"/>
        <dbReference type="ChEBI" id="CHEBI:43474"/>
        <dbReference type="ChEBI" id="CHEBI:58394"/>
        <dbReference type="EC" id="4.2.3.4"/>
    </reaction>
</comment>
<comment type="function">
    <text evidence="12">Catalyzes the second step in the shikimate pathway.</text>
</comment>
<evidence type="ECO:0000256" key="14">
    <source>
        <dbReference type="SAM" id="SignalP"/>
    </source>
</evidence>
<dbReference type="EC" id="4.2.3.4" evidence="6"/>
<evidence type="ECO:0000256" key="4">
    <source>
        <dbReference type="ARBA" id="ARBA00004661"/>
    </source>
</evidence>
<dbReference type="InterPro" id="IPR050071">
    <property type="entry name" value="Dehydroquinate_synthase"/>
</dbReference>
<dbReference type="EMBL" id="BRXX01000329">
    <property type="protein sequence ID" value="GMI05343.1"/>
    <property type="molecule type" value="Genomic_DNA"/>
</dbReference>
<evidence type="ECO:0000259" key="16">
    <source>
        <dbReference type="Pfam" id="PF24621"/>
    </source>
</evidence>
<evidence type="ECO:0000313" key="17">
    <source>
        <dbReference type="EMBL" id="GMI05343.1"/>
    </source>
</evidence>
<comment type="similarity">
    <text evidence="5">Belongs to the sugar phosphate cyclases superfamily. Dehydroquinate synthase family.</text>
</comment>
<dbReference type="PANTHER" id="PTHR43622">
    <property type="entry name" value="3-DEHYDROQUINATE SYNTHASE"/>
    <property type="match status" value="1"/>
</dbReference>
<evidence type="ECO:0000256" key="6">
    <source>
        <dbReference type="ARBA" id="ARBA00013031"/>
    </source>
</evidence>
<evidence type="ECO:0000256" key="5">
    <source>
        <dbReference type="ARBA" id="ARBA00005412"/>
    </source>
</evidence>
<dbReference type="SUPFAM" id="SSF56796">
    <property type="entry name" value="Dehydroquinate synthase-like"/>
    <property type="match status" value="1"/>
</dbReference>
<dbReference type="GO" id="GO:0008652">
    <property type="term" value="P:amino acid biosynthetic process"/>
    <property type="evidence" value="ECO:0007669"/>
    <property type="project" value="UniProtKB-KW"/>
</dbReference>
<keyword evidence="7" id="KW-0028">Amino-acid biosynthesis</keyword>
<evidence type="ECO:0000256" key="1">
    <source>
        <dbReference type="ARBA" id="ARBA00001393"/>
    </source>
</evidence>
<proteinExistence type="inferred from homology"/>
<evidence type="ECO:0000256" key="7">
    <source>
        <dbReference type="ARBA" id="ARBA00022605"/>
    </source>
</evidence>
<reference evidence="18" key="1">
    <citation type="journal article" date="2023" name="Commun. Biol.">
        <title>Genome analysis of Parmales, the sister group of diatoms, reveals the evolutionary specialization of diatoms from phago-mixotrophs to photoautotrophs.</title>
        <authorList>
            <person name="Ban H."/>
            <person name="Sato S."/>
            <person name="Yoshikawa S."/>
            <person name="Yamada K."/>
            <person name="Nakamura Y."/>
            <person name="Ichinomiya M."/>
            <person name="Sato N."/>
            <person name="Blanc-Mathieu R."/>
            <person name="Endo H."/>
            <person name="Kuwata A."/>
            <person name="Ogata H."/>
        </authorList>
    </citation>
    <scope>NUCLEOTIDE SEQUENCE [LARGE SCALE GENOMIC DNA]</scope>
    <source>
        <strain evidence="18">NIES 3699</strain>
    </source>
</reference>
<feature type="chain" id="PRO_5040724269" description="3-dehydroquinate synthase, chloroplastic" evidence="14">
    <location>
        <begin position="23"/>
        <end position="414"/>
    </location>
</feature>
<evidence type="ECO:0000256" key="12">
    <source>
        <dbReference type="ARBA" id="ARBA00056090"/>
    </source>
</evidence>
<name>A0A9W7CAV9_9STRA</name>
<keyword evidence="14" id="KW-0732">Signal</keyword>
<evidence type="ECO:0000259" key="15">
    <source>
        <dbReference type="Pfam" id="PF01761"/>
    </source>
</evidence>
<gene>
    <name evidence="17" type="ORF">TrVE_jg1170</name>
</gene>
<evidence type="ECO:0000256" key="9">
    <source>
        <dbReference type="ARBA" id="ARBA00023027"/>
    </source>
</evidence>
<comment type="subcellular location">
    <subcellularLocation>
        <location evidence="3">Plastid</location>
        <location evidence="3">Chloroplast</location>
    </subcellularLocation>
</comment>